<sequence>MTVTVADDRASGPDAVLRALADPNRRRILRLVRNEGLAAGEVAKHFEMTQQAVSLHLKVLRGAGLLTERRQGTKRLYALRPEPLDVIRTLLDDLWPDALARLKDVVEQDLANNRK</sequence>
<dbReference type="InterPro" id="IPR051081">
    <property type="entry name" value="HTH_MetalResp_TranReg"/>
</dbReference>
<evidence type="ECO:0000256" key="2">
    <source>
        <dbReference type="ARBA" id="ARBA00023125"/>
    </source>
</evidence>
<dbReference type="InterPro" id="IPR036388">
    <property type="entry name" value="WH-like_DNA-bd_sf"/>
</dbReference>
<evidence type="ECO:0000259" key="4">
    <source>
        <dbReference type="PROSITE" id="PS50987"/>
    </source>
</evidence>
<dbReference type="Gene3D" id="1.10.10.10">
    <property type="entry name" value="Winged helix-like DNA-binding domain superfamily/Winged helix DNA-binding domain"/>
    <property type="match status" value="1"/>
</dbReference>
<dbReference type="Pfam" id="PF12840">
    <property type="entry name" value="HTH_20"/>
    <property type="match status" value="1"/>
</dbReference>
<accession>A0A6P1NKT6</accession>
<keyword evidence="3" id="KW-0804">Transcription</keyword>
<dbReference type="SMART" id="SM00418">
    <property type="entry name" value="HTH_ARSR"/>
    <property type="match status" value="1"/>
</dbReference>
<dbReference type="KEGG" id="psey:GU243_17670"/>
<keyword evidence="2" id="KW-0238">DNA-binding</keyword>
<evidence type="ECO:0000313" key="5">
    <source>
        <dbReference type="EMBL" id="QHK21235.1"/>
    </source>
</evidence>
<feature type="domain" description="HTH arsR-type" evidence="4">
    <location>
        <begin position="5"/>
        <end position="98"/>
    </location>
</feature>
<name>A0A6P1NKT6_9MICC</name>
<dbReference type="PROSITE" id="PS50987">
    <property type="entry name" value="HTH_ARSR_2"/>
    <property type="match status" value="1"/>
</dbReference>
<evidence type="ECO:0000313" key="6">
    <source>
        <dbReference type="Proteomes" id="UP000464186"/>
    </source>
</evidence>
<organism evidence="5 6">
    <name type="scientific">Pseudarthrobacter psychrotolerans</name>
    <dbReference type="NCBI Taxonomy" id="2697569"/>
    <lineage>
        <taxon>Bacteria</taxon>
        <taxon>Bacillati</taxon>
        <taxon>Actinomycetota</taxon>
        <taxon>Actinomycetes</taxon>
        <taxon>Micrococcales</taxon>
        <taxon>Micrococcaceae</taxon>
        <taxon>Pseudarthrobacter</taxon>
    </lineage>
</organism>
<dbReference type="InterPro" id="IPR011991">
    <property type="entry name" value="ArsR-like_HTH"/>
</dbReference>
<dbReference type="Proteomes" id="UP000464186">
    <property type="component" value="Chromosome"/>
</dbReference>
<evidence type="ECO:0000256" key="1">
    <source>
        <dbReference type="ARBA" id="ARBA00023015"/>
    </source>
</evidence>
<dbReference type="PRINTS" id="PR00778">
    <property type="entry name" value="HTHARSR"/>
</dbReference>
<keyword evidence="1" id="KW-0805">Transcription regulation</keyword>
<dbReference type="SUPFAM" id="SSF46785">
    <property type="entry name" value="Winged helix' DNA-binding domain"/>
    <property type="match status" value="1"/>
</dbReference>
<dbReference type="GO" id="GO:0003677">
    <property type="term" value="F:DNA binding"/>
    <property type="evidence" value="ECO:0007669"/>
    <property type="project" value="UniProtKB-KW"/>
</dbReference>
<keyword evidence="6" id="KW-1185">Reference proteome</keyword>
<dbReference type="EMBL" id="CP047898">
    <property type="protein sequence ID" value="QHK21235.1"/>
    <property type="molecule type" value="Genomic_DNA"/>
</dbReference>
<gene>
    <name evidence="5" type="ORF">GU243_17670</name>
</gene>
<dbReference type="InterPro" id="IPR001845">
    <property type="entry name" value="HTH_ArsR_DNA-bd_dom"/>
</dbReference>
<dbReference type="NCBIfam" id="NF033788">
    <property type="entry name" value="HTH_metalloreg"/>
    <property type="match status" value="1"/>
</dbReference>
<dbReference type="CDD" id="cd00090">
    <property type="entry name" value="HTH_ARSR"/>
    <property type="match status" value="1"/>
</dbReference>
<dbReference type="GO" id="GO:0003700">
    <property type="term" value="F:DNA-binding transcription factor activity"/>
    <property type="evidence" value="ECO:0007669"/>
    <property type="project" value="InterPro"/>
</dbReference>
<evidence type="ECO:0000256" key="3">
    <source>
        <dbReference type="ARBA" id="ARBA00023163"/>
    </source>
</evidence>
<reference evidence="5 6" key="1">
    <citation type="submission" date="2020-01" db="EMBL/GenBank/DDBJ databases">
        <title>Pseudarthrobacter psychrotolerans sp. nov., isolated from antarctic soil.</title>
        <authorList>
            <person name="Shin Y."/>
            <person name="Park W."/>
        </authorList>
    </citation>
    <scope>NUCLEOTIDE SEQUENCE [LARGE SCALE GENOMIC DNA]</scope>
    <source>
        <strain evidence="5 6">YJ56</strain>
    </source>
</reference>
<proteinExistence type="predicted"/>
<dbReference type="AlphaFoldDB" id="A0A6P1NKT6"/>
<dbReference type="PANTHER" id="PTHR33154">
    <property type="entry name" value="TRANSCRIPTIONAL REGULATOR, ARSR FAMILY"/>
    <property type="match status" value="1"/>
</dbReference>
<dbReference type="PANTHER" id="PTHR33154:SF33">
    <property type="entry name" value="TRANSCRIPTIONAL REPRESSOR SDPR"/>
    <property type="match status" value="1"/>
</dbReference>
<protein>
    <submittedName>
        <fullName evidence="5">Metalloregulator ArsR/SmtB family transcription factor</fullName>
    </submittedName>
</protein>
<dbReference type="InterPro" id="IPR036390">
    <property type="entry name" value="WH_DNA-bd_sf"/>
</dbReference>